<evidence type="ECO:0000313" key="3">
    <source>
        <dbReference type="EMBL" id="RKK15939.1"/>
    </source>
</evidence>
<dbReference type="Gene3D" id="3.40.50.980">
    <property type="match status" value="2"/>
</dbReference>
<accession>A0A3L6NDY2</accession>
<dbReference type="CDD" id="cd05911">
    <property type="entry name" value="Firefly_Luc_like"/>
    <property type="match status" value="1"/>
</dbReference>
<organism evidence="3 4">
    <name type="scientific">Fusarium oxysporum f. sp. cepae</name>
    <dbReference type="NCBI Taxonomy" id="396571"/>
    <lineage>
        <taxon>Eukaryota</taxon>
        <taxon>Fungi</taxon>
        <taxon>Dikarya</taxon>
        <taxon>Ascomycota</taxon>
        <taxon>Pezizomycotina</taxon>
        <taxon>Sordariomycetes</taxon>
        <taxon>Hypocreomycetidae</taxon>
        <taxon>Hypocreales</taxon>
        <taxon>Nectriaceae</taxon>
        <taxon>Fusarium</taxon>
        <taxon>Fusarium oxysporum species complex</taxon>
    </lineage>
</organism>
<dbReference type="InterPro" id="IPR025110">
    <property type="entry name" value="AMP-bd_C"/>
</dbReference>
<dbReference type="EMBL" id="MRCU01000006">
    <property type="protein sequence ID" value="RKK15939.1"/>
    <property type="molecule type" value="Genomic_DNA"/>
</dbReference>
<dbReference type="InterPro" id="IPR000873">
    <property type="entry name" value="AMP-dep_synth/lig_dom"/>
</dbReference>
<feature type="domain" description="AMP-dependent synthetase/ligase" evidence="1">
    <location>
        <begin position="368"/>
        <end position="432"/>
    </location>
</feature>
<name>A0A3L6NDY2_FUSOX</name>
<evidence type="ECO:0000259" key="2">
    <source>
        <dbReference type="Pfam" id="PF13193"/>
    </source>
</evidence>
<sequence length="590" mass="64872">MAFYPPSWVPNLPDIPDSISVADFINTAKAGRKNFEKSKRPYTCGVTGKSRTAEEVAQRVDFLARGLAKTVGFDPHDGTAWDRVVAIYALNTIDYIPVTHAIHRVDGIVTPASSAHSASELEHQLRSSGAKALFTCAPLLSTAIKAASAVGISEKHIFLLPLPETPSEEPFKTIEDLIKEGKNLAPLNVPAWTPGQGKRQVAYLCYSSGTSGLPKAVMISHYNVIACTLMIHTFESITRTQDNIDTQVALGLLPFSHIYGLVVIAHIAQYRGDEIIVLQRFQLDQLLAAIEKFRIEQLSVVPPIIVQILSNQDKCQKYNLDSVRLVFSGAAPLGGETIQKLLELYPKWRISQGYGTFIHCHHYPFKTNGPGLTEASPSVFHTSEADPVLGSSGSLLPGAKVKIIDQHGSEVTAYETPGELYVQAPNVVLGYLHNEKANAETFVYRDDGRWLRTGDEVLVRKSPRGNDHFFIVDRIKELIKVKGHQVAPAELEAHLLDHPYVDDCAVIGIVDERAGEVPLAFIVKSKKTNGLKEEDVAKAVCEHVESHKARHKWLKGGVRVMDVIPKSPSGKILRRVLKAQIKAEKPVAKL</sequence>
<evidence type="ECO:0008006" key="5">
    <source>
        <dbReference type="Google" id="ProtNLM"/>
    </source>
</evidence>
<gene>
    <name evidence="3" type="ORF">BFJ65_g9516</name>
</gene>
<dbReference type="PANTHER" id="PTHR24096">
    <property type="entry name" value="LONG-CHAIN-FATTY-ACID--COA LIGASE"/>
    <property type="match status" value="1"/>
</dbReference>
<dbReference type="SUPFAM" id="SSF56801">
    <property type="entry name" value="Acetyl-CoA synthetase-like"/>
    <property type="match status" value="1"/>
</dbReference>
<dbReference type="Pfam" id="PF13193">
    <property type="entry name" value="AMP-binding_C"/>
    <property type="match status" value="1"/>
</dbReference>
<comment type="caution">
    <text evidence="3">The sequence shown here is derived from an EMBL/GenBank/DDBJ whole genome shotgun (WGS) entry which is preliminary data.</text>
</comment>
<protein>
    <recommendedName>
        <fullName evidence="5">Phenylacetyl-CoA ligase</fullName>
    </recommendedName>
</protein>
<dbReference type="InterPro" id="IPR020845">
    <property type="entry name" value="AMP-binding_CS"/>
</dbReference>
<dbReference type="Proteomes" id="UP000270866">
    <property type="component" value="Chromosome 8"/>
</dbReference>
<dbReference type="PROSITE" id="PS00455">
    <property type="entry name" value="AMP_BINDING"/>
    <property type="match status" value="1"/>
</dbReference>
<dbReference type="PANTHER" id="PTHR24096:SF422">
    <property type="entry name" value="BCDNA.GH02901"/>
    <property type="match status" value="1"/>
</dbReference>
<reference evidence="3 4" key="1">
    <citation type="journal article" date="2018" name="Sci. Rep.">
        <title>Characterisation of pathogen-specific regions and novel effector candidates in Fusarium oxysporum f. sp. cepae.</title>
        <authorList>
            <person name="Armitage A.D."/>
            <person name="Taylor A."/>
            <person name="Sobczyk M.K."/>
            <person name="Baxter L."/>
            <person name="Greenfield B.P."/>
            <person name="Bates H.J."/>
            <person name="Wilson F."/>
            <person name="Jackson A.C."/>
            <person name="Ott S."/>
            <person name="Harrison R.J."/>
            <person name="Clarkson J.P."/>
        </authorList>
    </citation>
    <scope>NUCLEOTIDE SEQUENCE [LARGE SCALE GENOMIC DNA]</scope>
    <source>
        <strain evidence="3 4">FoC_Fus2</strain>
    </source>
</reference>
<dbReference type="AlphaFoldDB" id="A0A3L6NDY2"/>
<dbReference type="Gene3D" id="2.30.38.10">
    <property type="entry name" value="Luciferase, Domain 3"/>
    <property type="match status" value="1"/>
</dbReference>
<dbReference type="Pfam" id="PF00501">
    <property type="entry name" value="AMP-binding"/>
    <property type="match status" value="2"/>
</dbReference>
<feature type="domain" description="AMP-binding enzyme C-terminal" evidence="2">
    <location>
        <begin position="490"/>
        <end position="571"/>
    </location>
</feature>
<proteinExistence type="predicted"/>
<evidence type="ECO:0000313" key="4">
    <source>
        <dbReference type="Proteomes" id="UP000270866"/>
    </source>
</evidence>
<dbReference type="Gene3D" id="3.30.300.30">
    <property type="match status" value="1"/>
</dbReference>
<feature type="domain" description="AMP-dependent synthetase/ligase" evidence="1">
    <location>
        <begin position="47"/>
        <end position="355"/>
    </location>
</feature>
<evidence type="ECO:0000259" key="1">
    <source>
        <dbReference type="Pfam" id="PF00501"/>
    </source>
</evidence>
<dbReference type="InterPro" id="IPR045851">
    <property type="entry name" value="AMP-bd_C_sf"/>
</dbReference>
<dbReference type="GO" id="GO:0016405">
    <property type="term" value="F:CoA-ligase activity"/>
    <property type="evidence" value="ECO:0007669"/>
    <property type="project" value="TreeGrafter"/>
</dbReference>